<reference evidence="1" key="1">
    <citation type="journal article" date="2022" name="Environ. Microbiol.">
        <title>Geoalkalibacter halelectricus SAP #1 sp. nov. possessing extracellular electron transfer and mineral#reducing capabilities from a haloalkaline environment.</title>
        <authorList>
            <person name="Yadav S."/>
            <person name="Singh R."/>
            <person name="Sundharam S.S."/>
            <person name="Chaudhary S."/>
            <person name="Krishnamurthi S."/>
            <person name="Patil S.A."/>
        </authorList>
    </citation>
    <scope>NUCLEOTIDE SEQUENCE</scope>
    <source>
        <strain evidence="1">SAP-1</strain>
    </source>
</reference>
<proteinExistence type="predicted"/>
<organism evidence="1 2">
    <name type="scientific">Geoalkalibacter halelectricus</name>
    <dbReference type="NCBI Taxonomy" id="2847045"/>
    <lineage>
        <taxon>Bacteria</taxon>
        <taxon>Pseudomonadati</taxon>
        <taxon>Thermodesulfobacteriota</taxon>
        <taxon>Desulfuromonadia</taxon>
        <taxon>Desulfuromonadales</taxon>
        <taxon>Geoalkalibacteraceae</taxon>
        <taxon>Geoalkalibacter</taxon>
    </lineage>
</organism>
<evidence type="ECO:0000313" key="2">
    <source>
        <dbReference type="Proteomes" id="UP001060414"/>
    </source>
</evidence>
<dbReference type="EMBL" id="CP092109">
    <property type="protein sequence ID" value="UWZ77920.1"/>
    <property type="molecule type" value="Genomic_DNA"/>
</dbReference>
<sequence>MNKRAPWALTLYFAFFLVLLVWGRIPEEQPVCANQGLRLLSPATQQFISEYQAAPFCPSCGGKAQRAAAPAPLFLQMAGTSVDGKNGADFQALPLPRPALNETGASDARFLAALLPDQRLASLRTVVLLN</sequence>
<accession>A0ABY5ZJG6</accession>
<dbReference type="RefSeq" id="WP_260746268.1">
    <property type="nucleotide sequence ID" value="NZ_CP092109.1"/>
</dbReference>
<dbReference type="Proteomes" id="UP001060414">
    <property type="component" value="Chromosome"/>
</dbReference>
<name>A0ABY5ZJG6_9BACT</name>
<keyword evidence="2" id="KW-1185">Reference proteome</keyword>
<protein>
    <submittedName>
        <fullName evidence="1">Uncharacterized protein</fullName>
    </submittedName>
</protein>
<evidence type="ECO:0000313" key="1">
    <source>
        <dbReference type="EMBL" id="UWZ77920.1"/>
    </source>
</evidence>
<gene>
    <name evidence="1" type="ORF">L9S41_09405</name>
</gene>